<dbReference type="EMBL" id="JBBPBF010000017">
    <property type="protein sequence ID" value="KAK7610619.1"/>
    <property type="molecule type" value="Genomic_DNA"/>
</dbReference>
<organism evidence="2 3">
    <name type="scientific">Phyllosticta paracitricarpa</name>
    <dbReference type="NCBI Taxonomy" id="2016321"/>
    <lineage>
        <taxon>Eukaryota</taxon>
        <taxon>Fungi</taxon>
        <taxon>Dikarya</taxon>
        <taxon>Ascomycota</taxon>
        <taxon>Pezizomycotina</taxon>
        <taxon>Dothideomycetes</taxon>
        <taxon>Dothideomycetes incertae sedis</taxon>
        <taxon>Botryosphaeriales</taxon>
        <taxon>Phyllostictaceae</taxon>
        <taxon>Phyllosticta</taxon>
    </lineage>
</organism>
<name>A0ABR1N6Z7_9PEZI</name>
<comment type="caution">
    <text evidence="2">The sequence shown here is derived from an EMBL/GenBank/DDBJ whole genome shotgun (WGS) entry which is preliminary data.</text>
</comment>
<proteinExistence type="predicted"/>
<sequence length="221" mass="22974">MPVNACPSCPPLFSIAPPSSSRTGLRQAQRVEEANARLGPRIRYAGRQQRDNSGERARLAVGKKLGCGGGGGGGGGAASHTHYSPISIFSLSCAPKEREVRGQATNQSNRSSVAVSSKNTATNRSAPAHPPAVLGNSVTASRRSGGPADPPVRLGLFLFLSTRPNPSNLIPSTPITAGLCQACRFNSEPTSAPGNNCSQGAVQCSASPRFSLLVSCRRRRK</sequence>
<reference evidence="2 3" key="1">
    <citation type="submission" date="2024-04" db="EMBL/GenBank/DDBJ databases">
        <title>Phyllosticta paracitricarpa is synonymous to the EU quarantine fungus P. citricarpa based on phylogenomic analyses.</title>
        <authorList>
            <consortium name="Lawrence Berkeley National Laboratory"/>
            <person name="Van ingen-buijs V.A."/>
            <person name="Van westerhoven A.C."/>
            <person name="Haridas S."/>
            <person name="Skiadas P."/>
            <person name="Martin F."/>
            <person name="Groenewald J.Z."/>
            <person name="Crous P.W."/>
            <person name="Seidl M.F."/>
        </authorList>
    </citation>
    <scope>NUCLEOTIDE SEQUENCE [LARGE SCALE GENOMIC DNA]</scope>
    <source>
        <strain evidence="2 3">CBS 141358</strain>
    </source>
</reference>
<gene>
    <name evidence="2" type="ORF">JOL62DRAFT_105845</name>
</gene>
<keyword evidence="3" id="KW-1185">Reference proteome</keyword>
<accession>A0ABR1N6Z7</accession>
<evidence type="ECO:0000313" key="2">
    <source>
        <dbReference type="EMBL" id="KAK7610619.1"/>
    </source>
</evidence>
<evidence type="ECO:0000313" key="3">
    <source>
        <dbReference type="Proteomes" id="UP001367316"/>
    </source>
</evidence>
<feature type="region of interest" description="Disordered" evidence="1">
    <location>
        <begin position="98"/>
        <end position="147"/>
    </location>
</feature>
<protein>
    <submittedName>
        <fullName evidence="2">Uncharacterized protein</fullName>
    </submittedName>
</protein>
<feature type="region of interest" description="Disordered" evidence="1">
    <location>
        <begin position="17"/>
        <end position="56"/>
    </location>
</feature>
<evidence type="ECO:0000256" key="1">
    <source>
        <dbReference type="SAM" id="MobiDB-lite"/>
    </source>
</evidence>
<feature type="compositionally biased region" description="Polar residues" evidence="1">
    <location>
        <begin position="103"/>
        <end position="125"/>
    </location>
</feature>
<feature type="compositionally biased region" description="Polar residues" evidence="1">
    <location>
        <begin position="17"/>
        <end position="26"/>
    </location>
</feature>
<dbReference type="Proteomes" id="UP001367316">
    <property type="component" value="Unassembled WGS sequence"/>
</dbReference>